<evidence type="ECO:0000256" key="1">
    <source>
        <dbReference type="ARBA" id="ARBA00008343"/>
    </source>
</evidence>
<dbReference type="CDD" id="cd00056">
    <property type="entry name" value="ENDO3c"/>
    <property type="match status" value="1"/>
</dbReference>
<evidence type="ECO:0000313" key="11">
    <source>
        <dbReference type="EMBL" id="ABN64648.2"/>
    </source>
</evidence>
<keyword evidence="11" id="KW-0255">Endonuclease</keyword>
<proteinExistence type="inferred from homology"/>
<comment type="catalytic activity">
    <reaction evidence="7 8">
        <text>2'-deoxyribonucleotide-(2'-deoxyribose 5'-phosphate)-2'-deoxyribonucleotide-DNA = a 3'-end 2'-deoxyribonucleotide-(2,3-dehydro-2,3-deoxyribose 5'-phosphate)-DNA + a 5'-end 5'-phospho-2'-deoxyribonucleoside-DNA + H(+)</text>
        <dbReference type="Rhea" id="RHEA:66592"/>
        <dbReference type="Rhea" id="RHEA-COMP:13180"/>
        <dbReference type="Rhea" id="RHEA-COMP:16897"/>
        <dbReference type="Rhea" id="RHEA-COMP:17067"/>
        <dbReference type="ChEBI" id="CHEBI:15378"/>
        <dbReference type="ChEBI" id="CHEBI:136412"/>
        <dbReference type="ChEBI" id="CHEBI:157695"/>
        <dbReference type="ChEBI" id="CHEBI:167181"/>
        <dbReference type="EC" id="4.2.99.18"/>
    </reaction>
</comment>
<sequence length="382" mass="43429">MSRLRTASSTAVQATKRKRVEKVKIESSEENEIEIKRKSSRPAIKTETAIELNNEVTGVLSDIKIEIKQEPADIADKKSDSKYIPHIKVEIEKDTPPNIFPYIEKQHHDLPKAPKNWYKIYNEIVTMRSKISTPVDTQGCERMPNSINPNVRTRNPRIYRFQLLISLMLSSQTKDEVNYLAMKTMHEGLLANGYKDGLCIEALLELTEKELDDYICKVGFHNRKAGYIKRACEMLRDNFQSDIPSTIEDVVTLPGVGPKMGYLLLQNAWGINSGIGVDVHLHRLAQMWSWTSKNAKTPEHTRVELEDWLPPKYWADINPLLVGFGQTICVPRAPNCDICTLATTGLCKASKKSLLKTPITDERLKKLNKQRGDLSKLIAEFV</sequence>
<dbReference type="GO" id="GO:0005739">
    <property type="term" value="C:mitochondrion"/>
    <property type="evidence" value="ECO:0007669"/>
    <property type="project" value="UniProtKB-SubCell"/>
</dbReference>
<keyword evidence="3 8" id="KW-0378">Hydrolase</keyword>
<dbReference type="PROSITE" id="PS01155">
    <property type="entry name" value="ENDONUCLEASE_III_2"/>
    <property type="match status" value="1"/>
</dbReference>
<dbReference type="GO" id="GO:0005634">
    <property type="term" value="C:nucleus"/>
    <property type="evidence" value="ECO:0007669"/>
    <property type="project" value="UniProtKB-SubCell"/>
</dbReference>
<organism evidence="11 12">
    <name type="scientific">Scheffersomyces stipitis (strain ATCC 58785 / CBS 6054 / NBRC 10063 / NRRL Y-11545)</name>
    <name type="common">Yeast</name>
    <name type="synonym">Pichia stipitis</name>
    <dbReference type="NCBI Taxonomy" id="322104"/>
    <lineage>
        <taxon>Eukaryota</taxon>
        <taxon>Fungi</taxon>
        <taxon>Dikarya</taxon>
        <taxon>Ascomycota</taxon>
        <taxon>Saccharomycotina</taxon>
        <taxon>Pichiomycetes</taxon>
        <taxon>Debaryomycetaceae</taxon>
        <taxon>Scheffersomyces</taxon>
    </lineage>
</organism>
<keyword evidence="12" id="KW-1185">Reference proteome</keyword>
<dbReference type="EC" id="3.2.2.-" evidence="8"/>
<dbReference type="PANTHER" id="PTHR43286:SF1">
    <property type="entry name" value="ENDONUCLEASE III-LIKE PROTEIN 1"/>
    <property type="match status" value="1"/>
</dbReference>
<feature type="compositionally biased region" description="Basic and acidic residues" evidence="9">
    <location>
        <begin position="22"/>
        <end position="37"/>
    </location>
</feature>
<dbReference type="eggNOG" id="KOG1921">
    <property type="taxonomic scope" value="Eukaryota"/>
</dbReference>
<dbReference type="EMBL" id="CP000496">
    <property type="protein sequence ID" value="ABN64648.2"/>
    <property type="molecule type" value="Genomic_DNA"/>
</dbReference>
<dbReference type="GO" id="GO:0000703">
    <property type="term" value="F:oxidized pyrimidine nucleobase lesion DNA N-glycosylase activity"/>
    <property type="evidence" value="ECO:0007669"/>
    <property type="project" value="UniProtKB-UniRule"/>
</dbReference>
<dbReference type="Gene3D" id="1.10.1670.10">
    <property type="entry name" value="Helix-hairpin-Helix base-excision DNA repair enzymes (C-terminal)"/>
    <property type="match status" value="1"/>
</dbReference>
<dbReference type="InterPro" id="IPR004036">
    <property type="entry name" value="Endonuclease-III-like_CS2"/>
</dbReference>
<evidence type="ECO:0000256" key="7">
    <source>
        <dbReference type="ARBA" id="ARBA00044632"/>
    </source>
</evidence>
<dbReference type="InterPro" id="IPR011257">
    <property type="entry name" value="DNA_glycosylase"/>
</dbReference>
<comment type="function">
    <text evidence="8">Bifunctional DNA N-glycosylase with associated apurinic/apyrimidinic (AP) lyase function that catalyzes the first step in base excision repair (BER), the primary repair pathway for the repair of oxidative DNA damage. The DNA N-glycosylase activity releases the damaged DNA base from DNA by cleaving the N-glycosidic bond, leaving an AP site. The AP lyase activity cleaves the phosphodiester bond 3' to the AP site by a beta-elimination. Primarily recognizes and repairs oxidative base damage of pyrimidines.</text>
</comment>
<dbReference type="RefSeq" id="XP_001382677.2">
    <property type="nucleotide sequence ID" value="XM_001382640.1"/>
</dbReference>
<dbReference type="GO" id="GO:0140078">
    <property type="term" value="F:class I DNA-(apurinic or apyrimidinic site) endonuclease activity"/>
    <property type="evidence" value="ECO:0007669"/>
    <property type="project" value="UniProtKB-EC"/>
</dbReference>
<dbReference type="SUPFAM" id="SSF48150">
    <property type="entry name" value="DNA-glycosylase"/>
    <property type="match status" value="1"/>
</dbReference>
<accession>A3LQB2</accession>
<dbReference type="EC" id="4.2.99.18" evidence="8"/>
<feature type="compositionally biased region" description="Polar residues" evidence="9">
    <location>
        <begin position="1"/>
        <end position="13"/>
    </location>
</feature>
<reference evidence="11 12" key="1">
    <citation type="journal article" date="2007" name="Nat. Biotechnol.">
        <title>Genome sequence of the lignocellulose-bioconverting and xylose-fermenting yeast Pichia stipitis.</title>
        <authorList>
            <person name="Jeffries T.W."/>
            <person name="Grigoriev I.V."/>
            <person name="Grimwood J."/>
            <person name="Laplaza J.M."/>
            <person name="Aerts A."/>
            <person name="Salamov A."/>
            <person name="Schmutz J."/>
            <person name="Lindquist E."/>
            <person name="Dehal P."/>
            <person name="Shapiro H."/>
            <person name="Jin Y.S."/>
            <person name="Passoth V."/>
            <person name="Richardson P.M."/>
        </authorList>
    </citation>
    <scope>NUCLEOTIDE SEQUENCE [LARGE SCALE GENOMIC DNA]</scope>
    <source>
        <strain evidence="12">ATCC 58785 / CBS 6054 / NBRC 10063 / NRRL Y-11545</strain>
    </source>
</reference>
<dbReference type="HAMAP" id="MF_03183">
    <property type="entry name" value="Endonuclease_III_Nth"/>
    <property type="match status" value="1"/>
</dbReference>
<keyword evidence="6 8" id="KW-0326">Glycosidase</keyword>
<evidence type="ECO:0000259" key="10">
    <source>
        <dbReference type="SMART" id="SM00478"/>
    </source>
</evidence>
<name>A3LQB2_PICST</name>
<dbReference type="FunFam" id="1.10.340.30:FF:000001">
    <property type="entry name" value="Endonuclease III"/>
    <property type="match status" value="1"/>
</dbReference>
<dbReference type="Gene3D" id="1.10.340.30">
    <property type="entry name" value="Hypothetical protein, domain 2"/>
    <property type="match status" value="1"/>
</dbReference>
<dbReference type="OMA" id="MGCAEIP"/>
<keyword evidence="8" id="KW-0496">Mitochondrion</keyword>
<keyword evidence="11" id="KW-0540">Nuclease</keyword>
<dbReference type="OrthoDB" id="2099276at2759"/>
<feature type="domain" description="HhH-GPD" evidence="10">
    <location>
        <begin position="169"/>
        <end position="327"/>
    </location>
</feature>
<comment type="subcellular location">
    <subcellularLocation>
        <location evidence="8">Nucleus</location>
    </subcellularLocation>
    <subcellularLocation>
        <location evidence="8">Mitochondrion</location>
    </subcellularLocation>
</comment>
<dbReference type="PANTHER" id="PTHR43286">
    <property type="entry name" value="ENDONUCLEASE III-LIKE PROTEIN 1"/>
    <property type="match status" value="1"/>
</dbReference>
<dbReference type="STRING" id="322104.A3LQB2"/>
<comment type="caution">
    <text evidence="8">Lacks conserved residue(s) required for the propagation of feature annotation.</text>
</comment>
<dbReference type="KEGG" id="pic:PICST_30250"/>
<keyword evidence="4 8" id="KW-0234">DNA repair</keyword>
<dbReference type="FunCoup" id="A3LQB2">
    <property type="interactions" value="503"/>
</dbReference>
<gene>
    <name evidence="11" type="primary">NTG2</name>
    <name evidence="8" type="synonym">NTG1</name>
    <name evidence="11" type="ORF">PICST_30250</name>
</gene>
<evidence type="ECO:0000256" key="5">
    <source>
        <dbReference type="ARBA" id="ARBA00023239"/>
    </source>
</evidence>
<dbReference type="Proteomes" id="UP000002258">
    <property type="component" value="Chromosome 2"/>
</dbReference>
<keyword evidence="8" id="KW-0539">Nucleus</keyword>
<dbReference type="InterPro" id="IPR030841">
    <property type="entry name" value="NTH1"/>
</dbReference>
<dbReference type="GeneID" id="4837588"/>
<comment type="similarity">
    <text evidence="1 8">Belongs to the Nth/MutY family.</text>
</comment>
<evidence type="ECO:0000256" key="8">
    <source>
        <dbReference type="HAMAP-Rule" id="MF_03183"/>
    </source>
</evidence>
<protein>
    <recommendedName>
        <fullName evidence="8">Endonuclease III homolog</fullName>
        <ecNumber evidence="8">3.2.2.-</ecNumber>
        <ecNumber evidence="8">4.2.99.18</ecNumber>
    </recommendedName>
    <alternativeName>
        <fullName evidence="8">Bifunctional DNA N-glycosylase/DNA-(apurinic or apyrimidinic site) lyase</fullName>
        <shortName evidence="8">DNA glycosylase/AP lyase</shortName>
    </alternativeName>
</protein>
<evidence type="ECO:0000256" key="2">
    <source>
        <dbReference type="ARBA" id="ARBA00022763"/>
    </source>
</evidence>
<keyword evidence="2 8" id="KW-0227">DNA damage</keyword>
<evidence type="ECO:0000256" key="6">
    <source>
        <dbReference type="ARBA" id="ARBA00023295"/>
    </source>
</evidence>
<keyword evidence="5 8" id="KW-0456">Lyase</keyword>
<evidence type="ECO:0000313" key="12">
    <source>
        <dbReference type="Proteomes" id="UP000002258"/>
    </source>
</evidence>
<dbReference type="GO" id="GO:0006285">
    <property type="term" value="P:base-excision repair, AP site formation"/>
    <property type="evidence" value="ECO:0007669"/>
    <property type="project" value="UniProtKB-UniRule"/>
</dbReference>
<dbReference type="Pfam" id="PF00730">
    <property type="entry name" value="HhH-GPD"/>
    <property type="match status" value="1"/>
</dbReference>
<evidence type="ECO:0000256" key="4">
    <source>
        <dbReference type="ARBA" id="ARBA00023204"/>
    </source>
</evidence>
<evidence type="ECO:0000256" key="9">
    <source>
        <dbReference type="SAM" id="MobiDB-lite"/>
    </source>
</evidence>
<dbReference type="SMART" id="SM00478">
    <property type="entry name" value="ENDO3c"/>
    <property type="match status" value="1"/>
</dbReference>
<dbReference type="HOGENOM" id="CLU_012862_4_3_1"/>
<dbReference type="AlphaFoldDB" id="A3LQB2"/>
<dbReference type="GO" id="GO:0003677">
    <property type="term" value="F:DNA binding"/>
    <property type="evidence" value="ECO:0007669"/>
    <property type="project" value="UniProtKB-UniRule"/>
</dbReference>
<dbReference type="GO" id="GO:0006289">
    <property type="term" value="P:nucleotide-excision repair"/>
    <property type="evidence" value="ECO:0007669"/>
    <property type="project" value="TreeGrafter"/>
</dbReference>
<evidence type="ECO:0000256" key="3">
    <source>
        <dbReference type="ARBA" id="ARBA00022801"/>
    </source>
</evidence>
<dbReference type="InterPro" id="IPR003265">
    <property type="entry name" value="HhH-GPD_domain"/>
</dbReference>
<feature type="region of interest" description="Disordered" evidence="9">
    <location>
        <begin position="1"/>
        <end position="42"/>
    </location>
</feature>
<dbReference type="InParanoid" id="A3LQB2"/>
<dbReference type="InterPro" id="IPR023170">
    <property type="entry name" value="HhH_base_excis_C"/>
</dbReference>